<name>A0ABW8SRS2_9CLOT</name>
<dbReference type="Pfam" id="PF13649">
    <property type="entry name" value="Methyltransf_25"/>
    <property type="match status" value="1"/>
</dbReference>
<dbReference type="EMBL" id="JBJHZX010000039">
    <property type="protein sequence ID" value="MFL0197873.1"/>
    <property type="molecule type" value="Genomic_DNA"/>
</dbReference>
<keyword evidence="5" id="KW-1185">Reference proteome</keyword>
<dbReference type="GO" id="GO:0032259">
    <property type="term" value="P:methylation"/>
    <property type="evidence" value="ECO:0007669"/>
    <property type="project" value="UniProtKB-KW"/>
</dbReference>
<dbReference type="PANTHER" id="PTHR43861:SF1">
    <property type="entry name" value="TRANS-ACONITATE 2-METHYLTRANSFERASE"/>
    <property type="match status" value="1"/>
</dbReference>
<dbReference type="SUPFAM" id="SSF53335">
    <property type="entry name" value="S-adenosyl-L-methionine-dependent methyltransferases"/>
    <property type="match status" value="1"/>
</dbReference>
<sequence>MPEQEYWESLFNVELILDEMEINQDINSLVEFGCGYGTFALPSAERIRGNIIAIDIEDEMLNIASSKVASKNNITFVNRDFIANSTRIPDNSVDYVMLFNILHYIKPLELLDESYRILKVGGKASLIHWNYNPNTLRDPSMDIRPKPIELNYL</sequence>
<accession>A0ABW8SRS2</accession>
<feature type="domain" description="Methyltransferase" evidence="3">
    <location>
        <begin position="30"/>
        <end position="122"/>
    </location>
</feature>
<dbReference type="InterPro" id="IPR041698">
    <property type="entry name" value="Methyltransf_25"/>
</dbReference>
<organism evidence="4 5">
    <name type="scientific">Candidatus Clostridium eludens</name>
    <dbReference type="NCBI Taxonomy" id="3381663"/>
    <lineage>
        <taxon>Bacteria</taxon>
        <taxon>Bacillati</taxon>
        <taxon>Bacillota</taxon>
        <taxon>Clostridia</taxon>
        <taxon>Eubacteriales</taxon>
        <taxon>Clostridiaceae</taxon>
        <taxon>Clostridium</taxon>
    </lineage>
</organism>
<dbReference type="CDD" id="cd02440">
    <property type="entry name" value="AdoMet_MTases"/>
    <property type="match status" value="1"/>
</dbReference>
<keyword evidence="1 4" id="KW-0489">Methyltransferase</keyword>
<dbReference type="GO" id="GO:0008168">
    <property type="term" value="F:methyltransferase activity"/>
    <property type="evidence" value="ECO:0007669"/>
    <property type="project" value="UniProtKB-KW"/>
</dbReference>
<evidence type="ECO:0000256" key="1">
    <source>
        <dbReference type="ARBA" id="ARBA00022603"/>
    </source>
</evidence>
<dbReference type="RefSeq" id="WP_406793977.1">
    <property type="nucleotide sequence ID" value="NZ_JBJHZX010000039.1"/>
</dbReference>
<reference evidence="4 5" key="1">
    <citation type="submission" date="2024-11" db="EMBL/GenBank/DDBJ databases">
        <authorList>
            <person name="Heng Y.C."/>
            <person name="Lim A.C.H."/>
            <person name="Lee J.K.Y."/>
            <person name="Kittelmann S."/>
        </authorList>
    </citation>
    <scope>NUCLEOTIDE SEQUENCE [LARGE SCALE GENOMIC DNA]</scope>
    <source>
        <strain evidence="4 5">WILCCON 0269</strain>
    </source>
</reference>
<evidence type="ECO:0000313" key="5">
    <source>
        <dbReference type="Proteomes" id="UP001623660"/>
    </source>
</evidence>
<gene>
    <name evidence="4" type="ORF">ACJDU8_20215</name>
</gene>
<dbReference type="Proteomes" id="UP001623660">
    <property type="component" value="Unassembled WGS sequence"/>
</dbReference>
<evidence type="ECO:0000259" key="3">
    <source>
        <dbReference type="Pfam" id="PF13649"/>
    </source>
</evidence>
<dbReference type="PANTHER" id="PTHR43861">
    <property type="entry name" value="TRANS-ACONITATE 2-METHYLTRANSFERASE-RELATED"/>
    <property type="match status" value="1"/>
</dbReference>
<proteinExistence type="predicted"/>
<dbReference type="InterPro" id="IPR029063">
    <property type="entry name" value="SAM-dependent_MTases_sf"/>
</dbReference>
<evidence type="ECO:0000313" key="4">
    <source>
        <dbReference type="EMBL" id="MFL0197873.1"/>
    </source>
</evidence>
<dbReference type="Gene3D" id="3.40.50.150">
    <property type="entry name" value="Vaccinia Virus protein VP39"/>
    <property type="match status" value="1"/>
</dbReference>
<evidence type="ECO:0000256" key="2">
    <source>
        <dbReference type="ARBA" id="ARBA00022679"/>
    </source>
</evidence>
<comment type="caution">
    <text evidence="4">The sequence shown here is derived from an EMBL/GenBank/DDBJ whole genome shotgun (WGS) entry which is preliminary data.</text>
</comment>
<keyword evidence="2" id="KW-0808">Transferase</keyword>
<protein>
    <submittedName>
        <fullName evidence="4">Class I SAM-dependent methyltransferase</fullName>
    </submittedName>
</protein>